<accession>A0ABZ3J0Y1</accession>
<keyword evidence="3" id="KW-0067">ATP-binding</keyword>
<dbReference type="Proteomes" id="UP000216052">
    <property type="component" value="Chromosome"/>
</dbReference>
<dbReference type="Pfam" id="PF05157">
    <property type="entry name" value="MshEN"/>
    <property type="match status" value="1"/>
</dbReference>
<evidence type="ECO:0000256" key="1">
    <source>
        <dbReference type="ARBA" id="ARBA00006611"/>
    </source>
</evidence>
<dbReference type="SUPFAM" id="SSF52540">
    <property type="entry name" value="P-loop containing nucleoside triphosphate hydrolases"/>
    <property type="match status" value="1"/>
</dbReference>
<dbReference type="Pfam" id="PF00437">
    <property type="entry name" value="T2SSE"/>
    <property type="match status" value="1"/>
</dbReference>
<protein>
    <recommendedName>
        <fullName evidence="8">Type II secretion system protein E</fullName>
    </recommendedName>
</protein>
<dbReference type="PANTHER" id="PTHR30258">
    <property type="entry name" value="TYPE II SECRETION SYSTEM PROTEIN GSPE-RELATED"/>
    <property type="match status" value="1"/>
</dbReference>
<evidence type="ECO:0000313" key="6">
    <source>
        <dbReference type="EMBL" id="XFO72009.1"/>
    </source>
</evidence>
<dbReference type="PANTHER" id="PTHR30258:SF2">
    <property type="entry name" value="COMG OPERON PROTEIN 1"/>
    <property type="match status" value="1"/>
</dbReference>
<organism evidence="6 7">
    <name type="scientific">Sporomusa acidovorans (strain ATCC 49682 / DSM 3132 / Mol)</name>
    <dbReference type="NCBI Taxonomy" id="1123286"/>
    <lineage>
        <taxon>Bacteria</taxon>
        <taxon>Bacillati</taxon>
        <taxon>Bacillota</taxon>
        <taxon>Negativicutes</taxon>
        <taxon>Selenomonadales</taxon>
        <taxon>Sporomusaceae</taxon>
        <taxon>Sporomusa</taxon>
    </lineage>
</organism>
<evidence type="ECO:0000256" key="3">
    <source>
        <dbReference type="ARBA" id="ARBA00022840"/>
    </source>
</evidence>
<comment type="similarity">
    <text evidence="1">Belongs to the GSP E family.</text>
</comment>
<dbReference type="InterPro" id="IPR007831">
    <property type="entry name" value="T2SS_GspE_N"/>
</dbReference>
<evidence type="ECO:0000313" key="7">
    <source>
        <dbReference type="Proteomes" id="UP000216052"/>
    </source>
</evidence>
<dbReference type="InterPro" id="IPR001482">
    <property type="entry name" value="T2SS/T4SS_dom"/>
</dbReference>
<keyword evidence="7" id="KW-1185">Reference proteome</keyword>
<feature type="domain" description="Type II secretion system protein GspE N-terminal" evidence="5">
    <location>
        <begin position="10"/>
        <end position="92"/>
    </location>
</feature>
<proteinExistence type="inferred from homology"/>
<gene>
    <name evidence="6" type="ORF">SPACI_020550</name>
</gene>
<name>A0ABZ3J0Y1_SPOA4</name>
<sequence>MLQNNKRPGDVPHVDLATAHISQEAVSAISESLAKRYQVIPIEKENQELTLAMADPTNFFAIDDVRRVTGCEVKPVIAAEQAIMQAISQYYGVHDLVKKAVKKFNQEEHSAVAQVHTEDDAPIIGIVSSLLAQAVRERASDIHIEPQENLLRIRFRVDGILREVVSFTRNIHSAIVSRIKIMANMDITEKRLPQDGRIDTLEQGREVNIRVSTLPTIDGEKVVMRLLDKRAVILDITKLGFTTSNLACYRQLYSQSHGMILVTGPTGSGKTTTLYSTLAQINTIDRNTITIEDPVEYRLAGTNQVQVNPRAGLTFAKGLRSILRQDPNVIMIGEIRDGETADIAIRAALTGHLVLSTLHTNDAAGAITRLIDMGVEPFLIASSVLGVLAQRLVRVNCPECKKIYTPVYGSGEQLFVNQDKPVSLYKGLGCANCAFTGYRGRMAIQEVMPVSSQIRKLINRRASTDEIGAVARSEGMLSMREDGIQKALAGFTTMNEVMRGTYVYNKSD</sequence>
<reference evidence="6" key="1">
    <citation type="submission" date="2024-05" db="EMBL/GenBank/DDBJ databases">
        <title>Isolation and characterization of Sporomusa carbonis sp. nov., a carboxydotrophic hydrogenogen in the genus of Sporomusa isolated from a charcoal burning pile.</title>
        <authorList>
            <person name="Boeer T."/>
            <person name="Rosenbaum F."/>
            <person name="Eysell L."/>
            <person name="Mueller V."/>
            <person name="Daniel R."/>
            <person name="Poehlein A."/>
        </authorList>
    </citation>
    <scope>NUCLEOTIDE SEQUENCE [LARGE SCALE GENOMIC DNA]</scope>
    <source>
        <strain evidence="6">DSM 3132</strain>
    </source>
</reference>
<keyword evidence="2" id="KW-0547">Nucleotide-binding</keyword>
<evidence type="ECO:0008006" key="8">
    <source>
        <dbReference type="Google" id="ProtNLM"/>
    </source>
</evidence>
<dbReference type="InterPro" id="IPR037257">
    <property type="entry name" value="T2SS_E_N_sf"/>
</dbReference>
<evidence type="ECO:0000259" key="4">
    <source>
        <dbReference type="Pfam" id="PF00437"/>
    </source>
</evidence>
<evidence type="ECO:0000256" key="2">
    <source>
        <dbReference type="ARBA" id="ARBA00022741"/>
    </source>
</evidence>
<evidence type="ECO:0000259" key="5">
    <source>
        <dbReference type="Pfam" id="PF05157"/>
    </source>
</evidence>
<dbReference type="RefSeq" id="WP_093795244.1">
    <property type="nucleotide sequence ID" value="NZ_CP155571.1"/>
</dbReference>
<dbReference type="EMBL" id="CP155571">
    <property type="protein sequence ID" value="XFO72009.1"/>
    <property type="molecule type" value="Genomic_DNA"/>
</dbReference>
<dbReference type="Gene3D" id="3.30.300.160">
    <property type="entry name" value="Type II secretion system, protein E, N-terminal domain"/>
    <property type="match status" value="1"/>
</dbReference>
<feature type="domain" description="Bacterial type II secretion system protein E" evidence="4">
    <location>
        <begin position="117"/>
        <end position="499"/>
    </location>
</feature>
<dbReference type="SUPFAM" id="SSF160246">
    <property type="entry name" value="EspE N-terminal domain-like"/>
    <property type="match status" value="1"/>
</dbReference>
<dbReference type="CDD" id="cd01129">
    <property type="entry name" value="PulE-GspE-like"/>
    <property type="match status" value="1"/>
</dbReference>
<dbReference type="Gene3D" id="3.40.50.300">
    <property type="entry name" value="P-loop containing nucleotide triphosphate hydrolases"/>
    <property type="match status" value="1"/>
</dbReference>
<dbReference type="InterPro" id="IPR027417">
    <property type="entry name" value="P-loop_NTPase"/>
</dbReference>
<dbReference type="Gene3D" id="3.30.450.90">
    <property type="match status" value="1"/>
</dbReference>